<dbReference type="Proteomes" id="UP000076871">
    <property type="component" value="Unassembled WGS sequence"/>
</dbReference>
<proteinExistence type="predicted"/>
<reference evidence="1 2" key="1">
    <citation type="journal article" date="2016" name="Mol. Biol. Evol.">
        <title>Comparative Genomics of Early-Diverging Mushroom-Forming Fungi Provides Insights into the Origins of Lignocellulose Decay Capabilities.</title>
        <authorList>
            <person name="Nagy L.G."/>
            <person name="Riley R."/>
            <person name="Tritt A."/>
            <person name="Adam C."/>
            <person name="Daum C."/>
            <person name="Floudas D."/>
            <person name="Sun H."/>
            <person name="Yadav J.S."/>
            <person name="Pangilinan J."/>
            <person name="Larsson K.H."/>
            <person name="Matsuura K."/>
            <person name="Barry K."/>
            <person name="Labutti K."/>
            <person name="Kuo R."/>
            <person name="Ohm R.A."/>
            <person name="Bhattacharya S.S."/>
            <person name="Shirouzu T."/>
            <person name="Yoshinaga Y."/>
            <person name="Martin F.M."/>
            <person name="Grigoriev I.V."/>
            <person name="Hibbett D.S."/>
        </authorList>
    </citation>
    <scope>NUCLEOTIDE SEQUENCE [LARGE SCALE GENOMIC DNA]</scope>
    <source>
        <strain evidence="1 2">93-53</strain>
    </source>
</reference>
<dbReference type="EMBL" id="KV427702">
    <property type="protein sequence ID" value="KZS99986.1"/>
    <property type="molecule type" value="Genomic_DNA"/>
</dbReference>
<dbReference type="GeneID" id="63822316"/>
<dbReference type="OrthoDB" id="2756205at2759"/>
<keyword evidence="2" id="KW-1185">Reference proteome</keyword>
<gene>
    <name evidence="1" type="ORF">LAESUDRAFT_667143</name>
</gene>
<dbReference type="STRING" id="1314785.A0A165B0A3"/>
<protein>
    <submittedName>
        <fullName evidence="1">Uncharacterized protein</fullName>
    </submittedName>
</protein>
<dbReference type="InParanoid" id="A0A165B0A3"/>
<organism evidence="1 2">
    <name type="scientific">Laetiporus sulphureus 93-53</name>
    <dbReference type="NCBI Taxonomy" id="1314785"/>
    <lineage>
        <taxon>Eukaryota</taxon>
        <taxon>Fungi</taxon>
        <taxon>Dikarya</taxon>
        <taxon>Basidiomycota</taxon>
        <taxon>Agaricomycotina</taxon>
        <taxon>Agaricomycetes</taxon>
        <taxon>Polyporales</taxon>
        <taxon>Laetiporus</taxon>
    </lineage>
</organism>
<dbReference type="RefSeq" id="XP_040757727.1">
    <property type="nucleotide sequence ID" value="XM_040905286.1"/>
</dbReference>
<evidence type="ECO:0000313" key="2">
    <source>
        <dbReference type="Proteomes" id="UP000076871"/>
    </source>
</evidence>
<dbReference type="AlphaFoldDB" id="A0A165B0A3"/>
<sequence>MSVQLTEHRFLKIHYESKETWKQITDYLHCSPDFHGHPRCDCVVLATDDPAKPVFGRLLLLFTYTVDNVKYPLALVEPFNGQGQHGQWRLKQDIDVGFYHLYSNLHIPSEIFSIHSIIQGALIVPDFIKEVEYLIVGVVDADMFLCTKGLFPRVEM</sequence>
<accession>A0A165B0A3</accession>
<name>A0A165B0A3_9APHY</name>
<evidence type="ECO:0000313" key="1">
    <source>
        <dbReference type="EMBL" id="KZS99986.1"/>
    </source>
</evidence>